<dbReference type="EMBL" id="JAHZST010000010">
    <property type="protein sequence ID" value="MBW8184898.1"/>
    <property type="molecule type" value="Genomic_DNA"/>
</dbReference>
<feature type="transmembrane region" description="Helical" evidence="4">
    <location>
        <begin position="98"/>
        <end position="125"/>
    </location>
</feature>
<evidence type="ECO:0000313" key="6">
    <source>
        <dbReference type="Proteomes" id="UP001195963"/>
    </source>
</evidence>
<gene>
    <name evidence="5" type="ORF">K0625_14650</name>
</gene>
<feature type="transmembrane region" description="Helical" evidence="4">
    <location>
        <begin position="68"/>
        <end position="92"/>
    </location>
</feature>
<dbReference type="RefSeq" id="WP_220110370.1">
    <property type="nucleotide sequence ID" value="NZ_JAHZST010000010.1"/>
</dbReference>
<feature type="transmembrane region" description="Helical" evidence="4">
    <location>
        <begin position="160"/>
        <end position="179"/>
    </location>
</feature>
<feature type="transmembrane region" description="Helical" evidence="4">
    <location>
        <begin position="200"/>
        <end position="219"/>
    </location>
</feature>
<dbReference type="InterPro" id="IPR036259">
    <property type="entry name" value="MFS_trans_sf"/>
</dbReference>
<feature type="transmembrane region" description="Helical" evidence="4">
    <location>
        <begin position="292"/>
        <end position="311"/>
    </location>
</feature>
<organism evidence="5 6">
    <name type="scientific">Shewanella nanhaiensis</name>
    <dbReference type="NCBI Taxonomy" id="2864872"/>
    <lineage>
        <taxon>Bacteria</taxon>
        <taxon>Pseudomonadati</taxon>
        <taxon>Pseudomonadota</taxon>
        <taxon>Gammaproteobacteria</taxon>
        <taxon>Alteromonadales</taxon>
        <taxon>Shewanellaceae</taxon>
        <taxon>Shewanella</taxon>
    </lineage>
</organism>
<sequence length="388" mass="42833">MKYALFLALISLGINQTLVVAAIPTLMTWSEQTPNSPSLGVLVLAVNLNLVSYWFGASRWGSVAKKLGVTRTLHIAALGFISANLLFVATFYSESPHVWQIGVCRMLVGAFSCAFLPMAQMLLAAKNDATSAALSRLSSALTLGRLIGPSLLFLPVSFEYLLLLPVVMILPVLFSRFDIEFVQTPLGTEQELVTIRDRQYFIYASAIMTTAIVAVFQFYALEFLNLKGYRGEQGSDMYASLMLVTSVLLILYQVRIIPLLSQRRPELFLPILLFALMFGSTTLLVFGEFWWGLGLSLFGLIFAISGLPAWYTARLLASEENTIKQAKLSGYLTRAHTTGHIIGTGGASLFLHQEWTLSFLIATFSIALLFCASRLHLLTNEPAQIKSY</sequence>
<name>A0ABS7E5D1_9GAMM</name>
<reference evidence="5 6" key="1">
    <citation type="submission" date="2021-07" db="EMBL/GenBank/DDBJ databases">
        <title>Shewanella sp. nov, isolated from SCS.</title>
        <authorList>
            <person name="Cao W.R."/>
        </authorList>
    </citation>
    <scope>NUCLEOTIDE SEQUENCE [LARGE SCALE GENOMIC DNA]</scope>
    <source>
        <strain evidence="5 6">NR704-98</strain>
    </source>
</reference>
<feature type="transmembrane region" description="Helical" evidence="4">
    <location>
        <begin position="37"/>
        <end position="56"/>
    </location>
</feature>
<feature type="transmembrane region" description="Helical" evidence="4">
    <location>
        <begin position="331"/>
        <end position="351"/>
    </location>
</feature>
<dbReference type="InterPro" id="IPR011701">
    <property type="entry name" value="MFS"/>
</dbReference>
<feature type="transmembrane region" description="Helical" evidence="4">
    <location>
        <begin position="357"/>
        <end position="377"/>
    </location>
</feature>
<feature type="transmembrane region" description="Helical" evidence="4">
    <location>
        <begin position="239"/>
        <end position="260"/>
    </location>
</feature>
<evidence type="ECO:0000256" key="2">
    <source>
        <dbReference type="ARBA" id="ARBA00022989"/>
    </source>
</evidence>
<keyword evidence="3 4" id="KW-0472">Membrane</keyword>
<proteinExistence type="predicted"/>
<keyword evidence="6" id="KW-1185">Reference proteome</keyword>
<evidence type="ECO:0000256" key="4">
    <source>
        <dbReference type="SAM" id="Phobius"/>
    </source>
</evidence>
<protein>
    <submittedName>
        <fullName evidence="5">MFS transporter</fullName>
    </submittedName>
</protein>
<keyword evidence="2 4" id="KW-1133">Transmembrane helix</keyword>
<accession>A0ABS7E5D1</accession>
<evidence type="ECO:0000313" key="5">
    <source>
        <dbReference type="EMBL" id="MBW8184898.1"/>
    </source>
</evidence>
<feature type="transmembrane region" description="Helical" evidence="4">
    <location>
        <begin position="267"/>
        <end position="286"/>
    </location>
</feature>
<dbReference type="Proteomes" id="UP001195963">
    <property type="component" value="Unassembled WGS sequence"/>
</dbReference>
<dbReference type="Gene3D" id="1.20.1250.20">
    <property type="entry name" value="MFS general substrate transporter like domains"/>
    <property type="match status" value="1"/>
</dbReference>
<evidence type="ECO:0000256" key="3">
    <source>
        <dbReference type="ARBA" id="ARBA00023136"/>
    </source>
</evidence>
<keyword evidence="1 4" id="KW-0812">Transmembrane</keyword>
<dbReference type="Pfam" id="PF07690">
    <property type="entry name" value="MFS_1"/>
    <property type="match status" value="1"/>
</dbReference>
<comment type="caution">
    <text evidence="5">The sequence shown here is derived from an EMBL/GenBank/DDBJ whole genome shotgun (WGS) entry which is preliminary data.</text>
</comment>
<dbReference type="SUPFAM" id="SSF103473">
    <property type="entry name" value="MFS general substrate transporter"/>
    <property type="match status" value="1"/>
</dbReference>
<evidence type="ECO:0000256" key="1">
    <source>
        <dbReference type="ARBA" id="ARBA00022692"/>
    </source>
</evidence>